<dbReference type="GO" id="GO:0003735">
    <property type="term" value="F:structural constituent of ribosome"/>
    <property type="evidence" value="ECO:0007669"/>
    <property type="project" value="InterPro"/>
</dbReference>
<accession>A0A1M6L0E9</accession>
<keyword evidence="4 6" id="KW-0699">rRNA-binding</keyword>
<proteinExistence type="inferred from homology"/>
<gene>
    <name evidence="4" type="primary">rpsO</name>
    <name evidence="7" type="ORF">SAMN04488508_11341</name>
</gene>
<dbReference type="InterPro" id="IPR005290">
    <property type="entry name" value="Ribosomal_uS15_bac-type"/>
</dbReference>
<dbReference type="InterPro" id="IPR009068">
    <property type="entry name" value="uS15_NS1_RNA-bd_sf"/>
</dbReference>
<organism evidence="7 8">
    <name type="scientific">Aquimarina spongiae</name>
    <dbReference type="NCBI Taxonomy" id="570521"/>
    <lineage>
        <taxon>Bacteria</taxon>
        <taxon>Pseudomonadati</taxon>
        <taxon>Bacteroidota</taxon>
        <taxon>Flavobacteriia</taxon>
        <taxon>Flavobacteriales</taxon>
        <taxon>Flavobacteriaceae</taxon>
        <taxon>Aquimarina</taxon>
    </lineage>
</organism>
<comment type="function">
    <text evidence="4 6">One of the primary rRNA binding proteins, it binds directly to 16S rRNA where it helps nucleate assembly of the platform of the 30S subunit by binding and bridging several RNA helices of the 16S rRNA.</text>
</comment>
<dbReference type="NCBIfam" id="TIGR00952">
    <property type="entry name" value="S15_bact"/>
    <property type="match status" value="1"/>
</dbReference>
<evidence type="ECO:0000256" key="2">
    <source>
        <dbReference type="ARBA" id="ARBA00023274"/>
    </source>
</evidence>
<keyword evidence="2 4" id="KW-0687">Ribonucleoprotein</keyword>
<reference evidence="8" key="1">
    <citation type="submission" date="2016-11" db="EMBL/GenBank/DDBJ databases">
        <authorList>
            <person name="Varghese N."/>
            <person name="Submissions S."/>
        </authorList>
    </citation>
    <scope>NUCLEOTIDE SEQUENCE [LARGE SCALE GENOMIC DNA]</scope>
    <source>
        <strain evidence="8">DSM 22623</strain>
    </source>
</reference>
<dbReference type="HAMAP" id="MF_01343_B">
    <property type="entry name" value="Ribosomal_uS15_B"/>
    <property type="match status" value="1"/>
</dbReference>
<dbReference type="PANTHER" id="PTHR23321">
    <property type="entry name" value="RIBOSOMAL PROTEIN S15, BACTERIAL AND ORGANELLAR"/>
    <property type="match status" value="1"/>
</dbReference>
<dbReference type="Proteomes" id="UP000184432">
    <property type="component" value="Unassembled WGS sequence"/>
</dbReference>
<dbReference type="STRING" id="570521.SAMN04488508_11341"/>
<sequence length="108" mass="12681">MHADSRMLSIHKNHLNNIGMYLTKETKEEIFAKHGKGKNDSGSAEGQIALFTYRITHLTEHLKKNRKDFNTERSLVKLVGKRRDLLDYLKKKDIMRYRAIVKELGLRK</sequence>
<dbReference type="GO" id="GO:0019843">
    <property type="term" value="F:rRNA binding"/>
    <property type="evidence" value="ECO:0007669"/>
    <property type="project" value="UniProtKB-UniRule"/>
</dbReference>
<evidence type="ECO:0000256" key="1">
    <source>
        <dbReference type="ARBA" id="ARBA00022980"/>
    </source>
</evidence>
<name>A0A1M6L0E9_9FLAO</name>
<dbReference type="SUPFAM" id="SSF47060">
    <property type="entry name" value="S15/NS1 RNA-binding domain"/>
    <property type="match status" value="1"/>
</dbReference>
<dbReference type="Gene3D" id="1.10.287.10">
    <property type="entry name" value="S15/NS1, RNA-binding"/>
    <property type="match status" value="1"/>
</dbReference>
<evidence type="ECO:0000256" key="6">
    <source>
        <dbReference type="RuleBase" id="RU004524"/>
    </source>
</evidence>
<evidence type="ECO:0000256" key="5">
    <source>
        <dbReference type="RuleBase" id="RU003919"/>
    </source>
</evidence>
<comment type="subunit">
    <text evidence="3 4">Part of the 30S ribosomal subunit. Forms a bridge to the 50S subunit in the 70S ribosome, contacting the 23S rRNA.</text>
</comment>
<dbReference type="AlphaFoldDB" id="A0A1M6L0E9"/>
<dbReference type="PANTHER" id="PTHR23321:SF26">
    <property type="entry name" value="SMALL RIBOSOMAL SUBUNIT PROTEIN US15M"/>
    <property type="match status" value="1"/>
</dbReference>
<comment type="function">
    <text evidence="4">Forms an intersubunit bridge (bridge B4) with the 23S rRNA of the 50S subunit in the ribosome.</text>
</comment>
<dbReference type="SMART" id="SM01387">
    <property type="entry name" value="Ribosomal_S15"/>
    <property type="match status" value="1"/>
</dbReference>
<dbReference type="InterPro" id="IPR000589">
    <property type="entry name" value="Ribosomal_uS15"/>
</dbReference>
<evidence type="ECO:0000256" key="3">
    <source>
        <dbReference type="ARBA" id="ARBA00064542"/>
    </source>
</evidence>
<dbReference type="Gene3D" id="6.10.250.3130">
    <property type="match status" value="1"/>
</dbReference>
<keyword evidence="8" id="KW-1185">Reference proteome</keyword>
<dbReference type="EMBL" id="FQYP01000013">
    <property type="protein sequence ID" value="SHJ64606.1"/>
    <property type="molecule type" value="Genomic_DNA"/>
</dbReference>
<evidence type="ECO:0000313" key="7">
    <source>
        <dbReference type="EMBL" id="SHJ64606.1"/>
    </source>
</evidence>
<dbReference type="PROSITE" id="PS00362">
    <property type="entry name" value="RIBOSOMAL_S15"/>
    <property type="match status" value="1"/>
</dbReference>
<comment type="similarity">
    <text evidence="4 5">Belongs to the universal ribosomal protein uS15 family.</text>
</comment>
<keyword evidence="1 4" id="KW-0689">Ribosomal protein</keyword>
<keyword evidence="4 6" id="KW-0694">RNA-binding</keyword>
<dbReference type="GO" id="GO:0006412">
    <property type="term" value="P:translation"/>
    <property type="evidence" value="ECO:0007669"/>
    <property type="project" value="UniProtKB-UniRule"/>
</dbReference>
<dbReference type="FunFam" id="1.10.287.10:FF:000002">
    <property type="entry name" value="30S ribosomal protein S15"/>
    <property type="match status" value="1"/>
</dbReference>
<evidence type="ECO:0000256" key="4">
    <source>
        <dbReference type="HAMAP-Rule" id="MF_01343"/>
    </source>
</evidence>
<dbReference type="CDD" id="cd00353">
    <property type="entry name" value="Ribosomal_S15p_S13e"/>
    <property type="match status" value="1"/>
</dbReference>
<dbReference type="Pfam" id="PF00312">
    <property type="entry name" value="Ribosomal_S15"/>
    <property type="match status" value="1"/>
</dbReference>
<dbReference type="GO" id="GO:0022627">
    <property type="term" value="C:cytosolic small ribosomal subunit"/>
    <property type="evidence" value="ECO:0007669"/>
    <property type="project" value="TreeGrafter"/>
</dbReference>
<evidence type="ECO:0000313" key="8">
    <source>
        <dbReference type="Proteomes" id="UP000184432"/>
    </source>
</evidence>
<protein>
    <recommendedName>
        <fullName evidence="4">Small ribosomal subunit protein uS15</fullName>
    </recommendedName>
</protein>